<name>A0A858RR61_9BACT</name>
<reference evidence="2 3" key="1">
    <citation type="submission" date="2020-04" db="EMBL/GenBank/DDBJ databases">
        <title>Luteolibacter sp. G-1-1-1 isolated from soil.</title>
        <authorList>
            <person name="Dahal R.H."/>
        </authorList>
    </citation>
    <scope>NUCLEOTIDE SEQUENCE [LARGE SCALE GENOMIC DNA]</scope>
    <source>
        <strain evidence="2 3">G-1-1-1</strain>
    </source>
</reference>
<dbReference type="EMBL" id="CP051774">
    <property type="protein sequence ID" value="QJE99151.1"/>
    <property type="molecule type" value="Genomic_DNA"/>
</dbReference>
<keyword evidence="3" id="KW-1185">Reference proteome</keyword>
<evidence type="ECO:0000313" key="2">
    <source>
        <dbReference type="EMBL" id="QJE99151.1"/>
    </source>
</evidence>
<dbReference type="Proteomes" id="UP000501812">
    <property type="component" value="Chromosome"/>
</dbReference>
<dbReference type="AlphaFoldDB" id="A0A858RR61"/>
<evidence type="ECO:0000313" key="3">
    <source>
        <dbReference type="Proteomes" id="UP000501812"/>
    </source>
</evidence>
<feature type="domain" description="Tox-REase-5" evidence="1">
    <location>
        <begin position="5"/>
        <end position="41"/>
    </location>
</feature>
<evidence type="ECO:0000259" key="1">
    <source>
        <dbReference type="Pfam" id="PF15648"/>
    </source>
</evidence>
<organism evidence="2 3">
    <name type="scientific">Luteolibacter luteus</name>
    <dbReference type="NCBI Taxonomy" id="2728835"/>
    <lineage>
        <taxon>Bacteria</taxon>
        <taxon>Pseudomonadati</taxon>
        <taxon>Verrucomicrobiota</taxon>
        <taxon>Verrucomicrobiia</taxon>
        <taxon>Verrucomicrobiales</taxon>
        <taxon>Verrucomicrobiaceae</taxon>
        <taxon>Luteolibacter</taxon>
    </lineage>
</organism>
<sequence length="87" mass="9549">MSARSAAYQSRITGRPADINYVVAGVKFDGFDEERGVLLEAIVYAWEPDDAVATSPQLIAQRGGGKPWLTKGWLNYSKTEGVIDYPL</sequence>
<dbReference type="RefSeq" id="WP_169457637.1">
    <property type="nucleotide sequence ID" value="NZ_CP051774.1"/>
</dbReference>
<proteinExistence type="predicted"/>
<accession>A0A858RR61</accession>
<dbReference type="KEGG" id="luo:HHL09_26340"/>
<dbReference type="Pfam" id="PF15648">
    <property type="entry name" value="Tox-REase-5"/>
    <property type="match status" value="1"/>
</dbReference>
<protein>
    <recommendedName>
        <fullName evidence="1">Tox-REase-5 domain-containing protein</fullName>
    </recommendedName>
</protein>
<dbReference type="InterPro" id="IPR028904">
    <property type="entry name" value="Tox-REase-5_dom"/>
</dbReference>
<gene>
    <name evidence="2" type="ORF">HHL09_26340</name>
</gene>